<comment type="caution">
    <text evidence="1">The sequence shown here is derived from an EMBL/GenBank/DDBJ whole genome shotgun (WGS) entry which is preliminary data.</text>
</comment>
<name>A0A1Y2K928_9PROT</name>
<keyword evidence="2" id="KW-1185">Reference proteome</keyword>
<evidence type="ECO:0000313" key="1">
    <source>
        <dbReference type="EMBL" id="OSM07182.1"/>
    </source>
</evidence>
<evidence type="ECO:0000313" key="2">
    <source>
        <dbReference type="Proteomes" id="UP000194003"/>
    </source>
</evidence>
<sequence length="108" mass="12252">MLESAEQFVDLPELFYRDSILSERKQRELLTSTISLQGANFLFAIQQCRLIDEFFALWLVGCASGLNLKRETALCAEIYAVMQALLNSDTVTSKQKIAFYWNFALAGC</sequence>
<dbReference type="Proteomes" id="UP000194003">
    <property type="component" value="Unassembled WGS sequence"/>
</dbReference>
<dbReference type="AlphaFoldDB" id="A0A1Y2K928"/>
<protein>
    <submittedName>
        <fullName evidence="1">Uncharacterized protein</fullName>
    </submittedName>
</protein>
<dbReference type="EMBL" id="LVJN01000015">
    <property type="protein sequence ID" value="OSM07182.1"/>
    <property type="molecule type" value="Genomic_DNA"/>
</dbReference>
<reference evidence="1 2" key="1">
    <citation type="journal article" date="2016" name="BMC Genomics">
        <title>Combined genomic and structural analyses of a cultured magnetotactic bacterium reveals its niche adaptation to a dynamic environment.</title>
        <authorList>
            <person name="Araujo A.C."/>
            <person name="Morillo V."/>
            <person name="Cypriano J."/>
            <person name="Teixeira L.C."/>
            <person name="Leao P."/>
            <person name="Lyra S."/>
            <person name="Almeida L.G."/>
            <person name="Bazylinski D.A."/>
            <person name="Vasconcellos A.T."/>
            <person name="Abreu F."/>
            <person name="Lins U."/>
        </authorList>
    </citation>
    <scope>NUCLEOTIDE SEQUENCE [LARGE SCALE GENOMIC DNA]</scope>
    <source>
        <strain evidence="1 2">IT-1</strain>
    </source>
</reference>
<organism evidence="1 2">
    <name type="scientific">Magnetofaba australis IT-1</name>
    <dbReference type="NCBI Taxonomy" id="1434232"/>
    <lineage>
        <taxon>Bacteria</taxon>
        <taxon>Pseudomonadati</taxon>
        <taxon>Pseudomonadota</taxon>
        <taxon>Magnetococcia</taxon>
        <taxon>Magnetococcales</taxon>
        <taxon>Magnetococcaceae</taxon>
        <taxon>Magnetofaba</taxon>
    </lineage>
</organism>
<accession>A0A1Y2K928</accession>
<proteinExistence type="predicted"/>
<gene>
    <name evidence="1" type="ORF">MAIT1_05101</name>
</gene>